<evidence type="ECO:0000256" key="4">
    <source>
        <dbReference type="HAMAP-Rule" id="MF_01609"/>
    </source>
</evidence>
<evidence type="ECO:0000313" key="6">
    <source>
        <dbReference type="Proteomes" id="UP000067461"/>
    </source>
</evidence>
<dbReference type="Pfam" id="PF04107">
    <property type="entry name" value="GCS2"/>
    <property type="match status" value="1"/>
</dbReference>
<evidence type="ECO:0000256" key="1">
    <source>
        <dbReference type="ARBA" id="ARBA00022598"/>
    </source>
</evidence>
<dbReference type="OrthoDB" id="9769628at2"/>
<accession>A0A060NKF8</accession>
<protein>
    <recommendedName>
        <fullName evidence="4">Putative glutamate--cysteine ligase 2</fullName>
        <ecNumber evidence="4">6.3.2.2</ecNumber>
    </recommendedName>
    <alternativeName>
        <fullName evidence="4">Gamma-glutamylcysteine synthetase 2</fullName>
        <shortName evidence="4">GCS 2</shortName>
        <shortName evidence="4">Gamma-GCS 2</shortName>
    </alternativeName>
</protein>
<dbReference type="KEGG" id="cbaa:SRAA_0054"/>
<dbReference type="EMBL" id="AP014568">
    <property type="protein sequence ID" value="BAO79908.1"/>
    <property type="molecule type" value="Genomic_DNA"/>
</dbReference>
<keyword evidence="6" id="KW-1185">Reference proteome</keyword>
<dbReference type="EC" id="6.3.2.2" evidence="4"/>
<dbReference type="GO" id="GO:0005524">
    <property type="term" value="F:ATP binding"/>
    <property type="evidence" value="ECO:0007669"/>
    <property type="project" value="UniProtKB-KW"/>
</dbReference>
<keyword evidence="2 4" id="KW-0547">Nucleotide-binding</keyword>
<dbReference type="SUPFAM" id="SSF55931">
    <property type="entry name" value="Glutamine synthetase/guanido kinase"/>
    <property type="match status" value="1"/>
</dbReference>
<dbReference type="Gene3D" id="3.30.590.20">
    <property type="match status" value="1"/>
</dbReference>
<dbReference type="PANTHER" id="PTHR36510">
    <property type="entry name" value="GLUTAMATE--CYSTEINE LIGASE 2-RELATED"/>
    <property type="match status" value="1"/>
</dbReference>
<keyword evidence="3 4" id="KW-0067">ATP-binding</keyword>
<dbReference type="GO" id="GO:0004357">
    <property type="term" value="F:glutamate-cysteine ligase activity"/>
    <property type="evidence" value="ECO:0007669"/>
    <property type="project" value="UniProtKB-EC"/>
</dbReference>
<evidence type="ECO:0000313" key="5">
    <source>
        <dbReference type="EMBL" id="BAO79908.1"/>
    </source>
</evidence>
<dbReference type="InterPro" id="IPR050141">
    <property type="entry name" value="GCL_type2/YbdK_subfam"/>
</dbReference>
<dbReference type="AlphaFoldDB" id="A0A060NKF8"/>
<keyword evidence="1 4" id="KW-0436">Ligase</keyword>
<reference evidence="5 6" key="1">
    <citation type="journal article" date="2014" name="Nat. Commun.">
        <title>Physiological and genomic features of highly alkaliphilic hydrogen-utilizing Betaproteobacteria from a continental serpentinizing site.</title>
        <authorList>
            <person name="Suzuki S."/>
            <person name="Kuenen J.G."/>
            <person name="Schipper K."/>
            <person name="van der Velde S."/>
            <person name="Ishii S."/>
            <person name="Wu A."/>
            <person name="Sorokin D.Y."/>
            <person name="Tenney A."/>
            <person name="Meng X.Y."/>
            <person name="Morrill P.L."/>
            <person name="Kamagata Y."/>
            <person name="Muyzer G."/>
            <person name="Nealson K.H."/>
        </authorList>
    </citation>
    <scope>NUCLEOTIDE SEQUENCE [LARGE SCALE GENOMIC DNA]</scope>
    <source>
        <strain evidence="5 6">A1</strain>
    </source>
</reference>
<dbReference type="HOGENOM" id="CLU_044848_1_1_4"/>
<dbReference type="NCBIfam" id="TIGR02050">
    <property type="entry name" value="gshA_cyan_rel"/>
    <property type="match status" value="1"/>
</dbReference>
<comment type="similarity">
    <text evidence="4">Belongs to the glutamate--cysteine ligase type 2 family. YbdK subfamily.</text>
</comment>
<dbReference type="RefSeq" id="WP_045530195.1">
    <property type="nucleotide sequence ID" value="NZ_AP014568.1"/>
</dbReference>
<dbReference type="PANTHER" id="PTHR36510:SF1">
    <property type="entry name" value="GLUTAMATE--CYSTEINE LIGASE 2-RELATED"/>
    <property type="match status" value="1"/>
</dbReference>
<comment type="catalytic activity">
    <reaction evidence="4">
        <text>L-cysteine + L-glutamate + ATP = gamma-L-glutamyl-L-cysteine + ADP + phosphate + H(+)</text>
        <dbReference type="Rhea" id="RHEA:13285"/>
        <dbReference type="ChEBI" id="CHEBI:15378"/>
        <dbReference type="ChEBI" id="CHEBI:29985"/>
        <dbReference type="ChEBI" id="CHEBI:30616"/>
        <dbReference type="ChEBI" id="CHEBI:35235"/>
        <dbReference type="ChEBI" id="CHEBI:43474"/>
        <dbReference type="ChEBI" id="CHEBI:58173"/>
        <dbReference type="ChEBI" id="CHEBI:456216"/>
        <dbReference type="EC" id="6.3.2.2"/>
    </reaction>
</comment>
<sequence length="374" mass="42070">MALEAFGQSASLSMGVELELQLVNTFDYDLSSSADDLLHLLARKPFPGTLTPEMTQSMVEVATSVHTEYGPLLGQLRQMRDTLLQGCDRLNIALAGGGTHPFQRWFEQRIFAKPRFEQLSVLYGYLAKQFTVFGQHIHIGCASADEALYLLHALNRYVPHFIALSASSPFSQGVDTLFDSARLNSVFAFPLSGRAPFILNWEQFSQSYFTHMERTGVVKSMKDFYWDIRPKPEYGTIELRVCDTPLTVERAAALAGYLQALCRHLLMRTEPAPQESDYLVYTYNRFQACRFGLDGVIVKPHELEPISIREDVLATLRLLQTHAQELRCEPALDEIERTAARDGNHASYLRRCFAANPNVQSVVRAAVEALPQAC</sequence>
<dbReference type="InterPro" id="IPR014746">
    <property type="entry name" value="Gln_synth/guanido_kin_cat_dom"/>
</dbReference>
<dbReference type="InterPro" id="IPR011793">
    <property type="entry name" value="YbdK"/>
</dbReference>
<evidence type="ECO:0000256" key="3">
    <source>
        <dbReference type="ARBA" id="ARBA00022840"/>
    </source>
</evidence>
<organism evidence="5 6">
    <name type="scientific">Serpentinimonas raichei</name>
    <dbReference type="NCBI Taxonomy" id="1458425"/>
    <lineage>
        <taxon>Bacteria</taxon>
        <taxon>Pseudomonadati</taxon>
        <taxon>Pseudomonadota</taxon>
        <taxon>Betaproteobacteria</taxon>
        <taxon>Burkholderiales</taxon>
        <taxon>Comamonadaceae</taxon>
        <taxon>Serpentinimonas</taxon>
    </lineage>
</organism>
<evidence type="ECO:0000256" key="2">
    <source>
        <dbReference type="ARBA" id="ARBA00022741"/>
    </source>
</evidence>
<dbReference type="GO" id="GO:0042398">
    <property type="term" value="P:modified amino acid biosynthetic process"/>
    <property type="evidence" value="ECO:0007669"/>
    <property type="project" value="InterPro"/>
</dbReference>
<gene>
    <name evidence="5" type="ORF">SRAA_0054</name>
</gene>
<dbReference type="InterPro" id="IPR006336">
    <property type="entry name" value="GCS2"/>
</dbReference>
<name>A0A060NKF8_9BURK</name>
<dbReference type="Proteomes" id="UP000067461">
    <property type="component" value="Chromosome"/>
</dbReference>
<comment type="function">
    <text evidence="4">ATP-dependent carboxylate-amine ligase which exhibits weak glutamate--cysteine ligase activity.</text>
</comment>
<proteinExistence type="inferred from homology"/>
<dbReference type="HAMAP" id="MF_01609">
    <property type="entry name" value="Glu_cys_ligase_2"/>
    <property type="match status" value="1"/>
</dbReference>
<dbReference type="STRING" id="1458425.SRAA_0054"/>
<dbReference type="NCBIfam" id="NF010040">
    <property type="entry name" value="PRK13516.1"/>
    <property type="match status" value="1"/>
</dbReference>